<evidence type="ECO:0000313" key="1">
    <source>
        <dbReference type="EMBL" id="MPM59875.1"/>
    </source>
</evidence>
<comment type="caution">
    <text evidence="1">The sequence shown here is derived from an EMBL/GenBank/DDBJ whole genome shotgun (WGS) entry which is preliminary data.</text>
</comment>
<proteinExistence type="predicted"/>
<dbReference type="EMBL" id="VSSQ01017500">
    <property type="protein sequence ID" value="MPM59875.1"/>
    <property type="molecule type" value="Genomic_DNA"/>
</dbReference>
<evidence type="ECO:0008006" key="2">
    <source>
        <dbReference type="Google" id="ProtNLM"/>
    </source>
</evidence>
<dbReference type="Gene3D" id="1.10.10.10">
    <property type="entry name" value="Winged helix-like DNA-binding domain superfamily/Winged helix DNA-binding domain"/>
    <property type="match status" value="1"/>
</dbReference>
<sequence length="168" mass="18691">MSKPSEMIFEYLSQNKALTIPQLSQALHLTRADIRHHLAELMHEERVLKLSPSSEDQVGRPAHRYQAILPLNRNWIQTLVQTQYQLLCNLGLTESEIACHFAASLLEGFAPGGHATSKLSQAVTYLKTKGIEAKWIAGPDGPLITLAGTDFLTHTLAQAIVERIQKEL</sequence>
<protein>
    <recommendedName>
        <fullName evidence="2">Helix-turn-helix type 11 domain-containing protein</fullName>
    </recommendedName>
</protein>
<gene>
    <name evidence="1" type="ORF">SDC9_106721</name>
</gene>
<name>A0A645B376_9ZZZZ</name>
<accession>A0A645B376</accession>
<dbReference type="SUPFAM" id="SSF46785">
    <property type="entry name" value="Winged helix' DNA-binding domain"/>
    <property type="match status" value="1"/>
</dbReference>
<reference evidence="1" key="1">
    <citation type="submission" date="2019-08" db="EMBL/GenBank/DDBJ databases">
        <authorList>
            <person name="Kucharzyk K."/>
            <person name="Murdoch R.W."/>
            <person name="Higgins S."/>
            <person name="Loffler F."/>
        </authorList>
    </citation>
    <scope>NUCLEOTIDE SEQUENCE</scope>
</reference>
<dbReference type="InterPro" id="IPR036388">
    <property type="entry name" value="WH-like_DNA-bd_sf"/>
</dbReference>
<organism evidence="1">
    <name type="scientific">bioreactor metagenome</name>
    <dbReference type="NCBI Taxonomy" id="1076179"/>
    <lineage>
        <taxon>unclassified sequences</taxon>
        <taxon>metagenomes</taxon>
        <taxon>ecological metagenomes</taxon>
    </lineage>
</organism>
<dbReference type="AlphaFoldDB" id="A0A645B376"/>
<dbReference type="InterPro" id="IPR036390">
    <property type="entry name" value="WH_DNA-bd_sf"/>
</dbReference>